<evidence type="ECO:0000259" key="5">
    <source>
        <dbReference type="PROSITE" id="PS50112"/>
    </source>
</evidence>
<dbReference type="InterPro" id="IPR004090">
    <property type="entry name" value="Chemotax_Me-accpt_rcpt"/>
</dbReference>
<comment type="caution">
    <text evidence="6">The sequence shown here is derived from an EMBL/GenBank/DDBJ whole genome shotgun (WGS) entry which is preliminary data.</text>
</comment>
<dbReference type="PROSITE" id="PS50112">
    <property type="entry name" value="PAS"/>
    <property type="match status" value="1"/>
</dbReference>
<accession>A0ABU8FSH5</accession>
<name>A0ABU8FSH5_9BACI</name>
<dbReference type="PROSITE" id="PS50111">
    <property type="entry name" value="CHEMOTAXIS_TRANSDUC_2"/>
    <property type="match status" value="1"/>
</dbReference>
<proteinExistence type="inferred from homology"/>
<feature type="domain" description="PAS" evidence="5">
    <location>
        <begin position="16"/>
        <end position="69"/>
    </location>
</feature>
<evidence type="ECO:0000313" key="6">
    <source>
        <dbReference type="EMBL" id="MEI4828935.1"/>
    </source>
</evidence>
<dbReference type="InterPro" id="IPR000014">
    <property type="entry name" value="PAS"/>
</dbReference>
<dbReference type="PANTHER" id="PTHR32089">
    <property type="entry name" value="METHYL-ACCEPTING CHEMOTAXIS PROTEIN MCPB"/>
    <property type="match status" value="1"/>
</dbReference>
<evidence type="ECO:0000259" key="4">
    <source>
        <dbReference type="PROSITE" id="PS50111"/>
    </source>
</evidence>
<dbReference type="NCBIfam" id="TIGR00229">
    <property type="entry name" value="sensory_box"/>
    <property type="match status" value="1"/>
</dbReference>
<dbReference type="PANTHER" id="PTHR32089:SF112">
    <property type="entry name" value="LYSOZYME-LIKE PROTEIN-RELATED"/>
    <property type="match status" value="1"/>
</dbReference>
<organism evidence="6 8">
    <name type="scientific">Bacillus yunxiaonensis</name>
    <dbReference type="NCBI Taxonomy" id="3127665"/>
    <lineage>
        <taxon>Bacteria</taxon>
        <taxon>Bacillati</taxon>
        <taxon>Bacillota</taxon>
        <taxon>Bacilli</taxon>
        <taxon>Bacillales</taxon>
        <taxon>Bacillaceae</taxon>
        <taxon>Bacillus</taxon>
    </lineage>
</organism>
<dbReference type="CDD" id="cd00130">
    <property type="entry name" value="PAS"/>
    <property type="match status" value="1"/>
</dbReference>
<dbReference type="EMBL" id="JBAWSV010000001">
    <property type="protein sequence ID" value="MEI4828935.1"/>
    <property type="molecule type" value="Genomic_DNA"/>
</dbReference>
<comment type="similarity">
    <text evidence="2">Belongs to the methyl-accepting chemotaxis (MCP) protein family.</text>
</comment>
<dbReference type="InterPro" id="IPR004089">
    <property type="entry name" value="MCPsignal_dom"/>
</dbReference>
<dbReference type="Gene3D" id="3.30.450.20">
    <property type="entry name" value="PAS domain"/>
    <property type="match status" value="1"/>
</dbReference>
<dbReference type="SUPFAM" id="SSF55785">
    <property type="entry name" value="PYP-like sensor domain (PAS domain)"/>
    <property type="match status" value="1"/>
</dbReference>
<evidence type="ECO:0000313" key="7">
    <source>
        <dbReference type="EMBL" id="MEI4830894.1"/>
    </source>
</evidence>
<evidence type="ECO:0000256" key="1">
    <source>
        <dbReference type="ARBA" id="ARBA00023224"/>
    </source>
</evidence>
<dbReference type="Pfam" id="PF00015">
    <property type="entry name" value="MCPsignal"/>
    <property type="match status" value="1"/>
</dbReference>
<reference evidence="6 8" key="1">
    <citation type="submission" date="2024-01" db="EMBL/GenBank/DDBJ databases">
        <title>Seven novel Bacillus-like species.</title>
        <authorList>
            <person name="Liu G."/>
        </authorList>
    </citation>
    <scope>NUCLEOTIDE SEQUENCE [LARGE SCALE GENOMIC DNA]</scope>
    <source>
        <strain evidence="6 8">FJAT-53711</strain>
    </source>
</reference>
<dbReference type="Pfam" id="PF08447">
    <property type="entry name" value="PAS_3"/>
    <property type="match status" value="1"/>
</dbReference>
<dbReference type="Proteomes" id="UP001367922">
    <property type="component" value="Unassembled WGS sequence"/>
</dbReference>
<dbReference type="PRINTS" id="PR00260">
    <property type="entry name" value="CHEMTRNSDUCR"/>
</dbReference>
<evidence type="ECO:0000256" key="2">
    <source>
        <dbReference type="ARBA" id="ARBA00029447"/>
    </source>
</evidence>
<dbReference type="SUPFAM" id="SSF58104">
    <property type="entry name" value="Methyl-accepting chemotaxis protein (MCP) signaling domain"/>
    <property type="match status" value="1"/>
</dbReference>
<evidence type="ECO:0000313" key="8">
    <source>
        <dbReference type="Proteomes" id="UP001367922"/>
    </source>
</evidence>
<dbReference type="Gene3D" id="1.10.287.950">
    <property type="entry name" value="Methyl-accepting chemotaxis protein"/>
    <property type="match status" value="1"/>
</dbReference>
<gene>
    <name evidence="6" type="ORF">WAX78_05645</name>
    <name evidence="7" type="ORF">WAX78_15690</name>
</gene>
<dbReference type="InterPro" id="IPR013655">
    <property type="entry name" value="PAS_fold_3"/>
</dbReference>
<dbReference type="InterPro" id="IPR035965">
    <property type="entry name" value="PAS-like_dom_sf"/>
</dbReference>
<feature type="domain" description="Methyl-accepting transducer" evidence="4">
    <location>
        <begin position="129"/>
        <end position="309"/>
    </location>
</feature>
<evidence type="ECO:0000256" key="3">
    <source>
        <dbReference type="PROSITE-ProRule" id="PRU00284"/>
    </source>
</evidence>
<sequence length="309" mass="34747">MNDINDRQDLSTDEASDRLVMKAMERNLAIIRFNVNRRVAYVNDLFARTMGYLPTEMVGKLHKEFCFPEFTNSPSYEEFWNDLLNGKSYQDKIERMDAAGNRIWLEATYMPIFKDDGKTVVGISKIATNITKRQNSILRTANEVQVLSETLSQKSEVGKERSLALLSKIQQINHESDENVTNLSQLHEQANLISGIVKTIQDIAAQTNMLALNAAIEAARAGEYGRGFDVVAKEVRSLSDKVSLSISEVKNTVEGITLEINRMSKRIEAVSLSVKEGKMLLDETVNEFESISESASALDRQAKQFVEIL</sequence>
<keyword evidence="1 3" id="KW-0807">Transducer</keyword>
<dbReference type="EMBL" id="JBAWSV010000005">
    <property type="protein sequence ID" value="MEI4830894.1"/>
    <property type="molecule type" value="Genomic_DNA"/>
</dbReference>
<keyword evidence="8" id="KW-1185">Reference proteome</keyword>
<protein>
    <submittedName>
        <fullName evidence="6">Methyl-accepting chemotaxis protein</fullName>
    </submittedName>
</protein>
<dbReference type="SMART" id="SM00283">
    <property type="entry name" value="MA"/>
    <property type="match status" value="1"/>
</dbReference>